<dbReference type="InterPro" id="IPR015424">
    <property type="entry name" value="PyrdxlP-dep_Trfase"/>
</dbReference>
<comment type="function">
    <text evidence="8">Catalyzes the removal of elemental sulfur and selenium atoms from L-cysteine, L-cystine, L-selenocysteine, and L-selenocystine to produce L-alanine.</text>
</comment>
<evidence type="ECO:0000256" key="2">
    <source>
        <dbReference type="ARBA" id="ARBA00010447"/>
    </source>
</evidence>
<evidence type="ECO:0000259" key="9">
    <source>
        <dbReference type="Pfam" id="PF00266"/>
    </source>
</evidence>
<proteinExistence type="inferred from homology"/>
<dbReference type="NCBIfam" id="TIGR01979">
    <property type="entry name" value="sufS"/>
    <property type="match status" value="1"/>
</dbReference>
<accession>A0ABT0VHX8</accession>
<dbReference type="PIRSF" id="PIRSF005572">
    <property type="entry name" value="NifS"/>
    <property type="match status" value="1"/>
</dbReference>
<keyword evidence="11" id="KW-1185">Reference proteome</keyword>
<dbReference type="GO" id="GO:0031071">
    <property type="term" value="F:cysteine desulfurase activity"/>
    <property type="evidence" value="ECO:0007669"/>
    <property type="project" value="UniProtKB-EC"/>
</dbReference>
<dbReference type="InterPro" id="IPR015422">
    <property type="entry name" value="PyrdxlP-dep_Trfase_small"/>
</dbReference>
<evidence type="ECO:0000256" key="7">
    <source>
        <dbReference type="RuleBase" id="RU004504"/>
    </source>
</evidence>
<dbReference type="InterPro" id="IPR000192">
    <property type="entry name" value="Aminotrans_V_dom"/>
</dbReference>
<keyword evidence="4 8" id="KW-0808">Transferase</keyword>
<evidence type="ECO:0000256" key="5">
    <source>
        <dbReference type="ARBA" id="ARBA00022898"/>
    </source>
</evidence>
<dbReference type="Proteomes" id="UP001057481">
    <property type="component" value="Unassembled WGS sequence"/>
</dbReference>
<dbReference type="PANTHER" id="PTHR43586:SF8">
    <property type="entry name" value="CYSTEINE DESULFURASE 1, CHLOROPLASTIC"/>
    <property type="match status" value="1"/>
</dbReference>
<organism evidence="10 11">
    <name type="scientific">Periweissella beninensis</name>
    <dbReference type="NCBI Taxonomy" id="504936"/>
    <lineage>
        <taxon>Bacteria</taxon>
        <taxon>Bacillati</taxon>
        <taxon>Bacillota</taxon>
        <taxon>Bacilli</taxon>
        <taxon>Lactobacillales</taxon>
        <taxon>Lactobacillaceae</taxon>
        <taxon>Periweissella</taxon>
    </lineage>
</organism>
<comment type="cofactor">
    <cofactor evidence="1 7">
        <name>pyridoxal 5'-phosphate</name>
        <dbReference type="ChEBI" id="CHEBI:597326"/>
    </cofactor>
</comment>
<dbReference type="EMBL" id="JAGMVS010000062">
    <property type="protein sequence ID" value="MCM2437266.1"/>
    <property type="molecule type" value="Genomic_DNA"/>
</dbReference>
<dbReference type="InterPro" id="IPR020578">
    <property type="entry name" value="Aminotrans_V_PyrdxlP_BS"/>
</dbReference>
<dbReference type="InterPro" id="IPR016454">
    <property type="entry name" value="Cysteine_dSase"/>
</dbReference>
<evidence type="ECO:0000256" key="4">
    <source>
        <dbReference type="ARBA" id="ARBA00022679"/>
    </source>
</evidence>
<dbReference type="Pfam" id="PF00266">
    <property type="entry name" value="Aminotran_5"/>
    <property type="match status" value="1"/>
</dbReference>
<dbReference type="Gene3D" id="3.40.640.10">
    <property type="entry name" value="Type I PLP-dependent aspartate aminotransferase-like (Major domain)"/>
    <property type="match status" value="1"/>
</dbReference>
<dbReference type="PROSITE" id="PS00595">
    <property type="entry name" value="AA_TRANSFER_CLASS_5"/>
    <property type="match status" value="1"/>
</dbReference>
<evidence type="ECO:0000313" key="10">
    <source>
        <dbReference type="EMBL" id="MCM2437266.1"/>
    </source>
</evidence>
<feature type="domain" description="Aminotransferase class V" evidence="9">
    <location>
        <begin position="27"/>
        <end position="395"/>
    </location>
</feature>
<dbReference type="InterPro" id="IPR010970">
    <property type="entry name" value="Cys_dSase_SufS"/>
</dbReference>
<sequence>MDNSKKTVNVRQDFAILATQMNQQPLIYLDNAATTQKPQQVIEAIMAYYNTANANVHRGTYTLANNATNQYEQARTTVAKFIQATAEEIIFTRSTTESLNWIAKSYESKLQTGDEIVLTVAEHHSNIVPWQQLAQKTGAVLRFIKLDQTGKVSLTDAQQKITNKTKIVTFAYVSNVLGMRAPILELIKLAHAKNAITVIDGAQAMAHFPIDVMQLDIDFLAFSGHKMYGPTGIGVLYGKKALLEDMEPLQFGGEMIDEVTQDTATWQKIPWKFEAGTPNIAGAIGLAAAIDYLKKIGWQKIISHEQALMQATFKNLKTIPNLIIYGSQVPEDHYGVISFNLADLHPHDIATGLDLAGIAIRAGQHCAQPLMDYLHVLATLRISTSIYNQSSEVRKVAKILKELEAFFKS</sequence>
<evidence type="ECO:0000313" key="11">
    <source>
        <dbReference type="Proteomes" id="UP001057481"/>
    </source>
</evidence>
<dbReference type="EC" id="2.8.1.7" evidence="3 8"/>
<dbReference type="PANTHER" id="PTHR43586">
    <property type="entry name" value="CYSTEINE DESULFURASE"/>
    <property type="match status" value="1"/>
</dbReference>
<evidence type="ECO:0000256" key="8">
    <source>
        <dbReference type="RuleBase" id="RU004506"/>
    </source>
</evidence>
<comment type="catalytic activity">
    <reaction evidence="6 8">
        <text>(sulfur carrier)-H + L-cysteine = (sulfur carrier)-SH + L-alanine</text>
        <dbReference type="Rhea" id="RHEA:43892"/>
        <dbReference type="Rhea" id="RHEA-COMP:14737"/>
        <dbReference type="Rhea" id="RHEA-COMP:14739"/>
        <dbReference type="ChEBI" id="CHEBI:29917"/>
        <dbReference type="ChEBI" id="CHEBI:35235"/>
        <dbReference type="ChEBI" id="CHEBI:57972"/>
        <dbReference type="ChEBI" id="CHEBI:64428"/>
        <dbReference type="EC" id="2.8.1.7"/>
    </reaction>
</comment>
<evidence type="ECO:0000256" key="6">
    <source>
        <dbReference type="ARBA" id="ARBA00050776"/>
    </source>
</evidence>
<gene>
    <name evidence="10" type="ORF">KAK10_05000</name>
</gene>
<dbReference type="CDD" id="cd06453">
    <property type="entry name" value="SufS_like"/>
    <property type="match status" value="1"/>
</dbReference>
<protein>
    <recommendedName>
        <fullName evidence="3 8">Cysteine desulfurase</fullName>
        <ecNumber evidence="3 8">2.8.1.7</ecNumber>
    </recommendedName>
</protein>
<evidence type="ECO:0000256" key="3">
    <source>
        <dbReference type="ARBA" id="ARBA00012239"/>
    </source>
</evidence>
<keyword evidence="5 8" id="KW-0663">Pyridoxal phosphate</keyword>
<dbReference type="RefSeq" id="WP_205142873.1">
    <property type="nucleotide sequence ID" value="NZ_JAFBDN010000001.1"/>
</dbReference>
<comment type="caution">
    <text evidence="10">The sequence shown here is derived from an EMBL/GenBank/DDBJ whole genome shotgun (WGS) entry which is preliminary data.</text>
</comment>
<comment type="similarity">
    <text evidence="2 8">Belongs to the class-V pyridoxal-phosphate-dependent aminotransferase family. Csd subfamily.</text>
</comment>
<dbReference type="SUPFAM" id="SSF53383">
    <property type="entry name" value="PLP-dependent transferases"/>
    <property type="match status" value="1"/>
</dbReference>
<dbReference type="Gene3D" id="3.90.1150.10">
    <property type="entry name" value="Aspartate Aminotransferase, domain 1"/>
    <property type="match status" value="1"/>
</dbReference>
<dbReference type="InterPro" id="IPR015421">
    <property type="entry name" value="PyrdxlP-dep_Trfase_major"/>
</dbReference>
<reference evidence="10" key="1">
    <citation type="submission" date="2021-04" db="EMBL/GenBank/DDBJ databases">
        <title>Taxonomic assessment of Weissella genus.</title>
        <authorList>
            <person name="Fanelli F."/>
            <person name="Chieffi D."/>
            <person name="Dell'Aquila A."/>
            <person name="Gyu-Sung C."/>
            <person name="Franz C.M.A.P."/>
            <person name="Fusco V."/>
        </authorList>
    </citation>
    <scope>NUCLEOTIDE SEQUENCE</scope>
    <source>
        <strain evidence="10">LMG 25373</strain>
    </source>
</reference>
<name>A0ABT0VHX8_9LACO</name>
<evidence type="ECO:0000256" key="1">
    <source>
        <dbReference type="ARBA" id="ARBA00001933"/>
    </source>
</evidence>